<dbReference type="Gene3D" id="2.150.10.10">
    <property type="entry name" value="Serralysin-like metalloprotease, C-terminal"/>
    <property type="match status" value="2"/>
</dbReference>
<evidence type="ECO:0000313" key="5">
    <source>
        <dbReference type="EMBL" id="RMB59557.1"/>
    </source>
</evidence>
<dbReference type="AlphaFoldDB" id="A0A3M0G637"/>
<dbReference type="CDD" id="cd12820">
    <property type="entry name" value="LbR_YadA-like"/>
    <property type="match status" value="1"/>
</dbReference>
<feature type="chain" id="PRO_5018059515" description="Peptidase S74 domain-containing protein" evidence="3">
    <location>
        <begin position="19"/>
        <end position="575"/>
    </location>
</feature>
<sequence>MKQLLLIPTILVCSILTAQVGINTSEPKATLDISASDVVQSTDGILIPRITDFPATNPEAEQQSMLVYLTSDLTAREVVAGDAQDYVKGFYYWDDAAQTTGNWIALASEEFEGWKIGGNDDVTSGTHFLGTTIPQEVDFRVNNTFVARLTEKGQFELESPEKSVFIGFEAGESYDPDNTAAEQNTFIGFQAGKETISGRDNVAVGSMSLSKNTSGNFNSGIGDETLQNNTTGSQNTAFGNDALRGNTTGSGNTGAGTNAGDNNKTGNSNIYIGQDADTQTDGVDAAIAIGKSSRVNGDEAIAIGSGAQGTGEDAIAIGDNAQAQAVESIAIGNGAKSINGATRSIAIGWEAENNGSGNGVTTIGMESVISNGATNSIALGNDNTIAGGASNVVALGNSITIDNGRTNAVGIGFQASPTQSNQIRLGNTGITNIMGQVGITATSDARFKENIETDISGLEFITGLQPVSYTFNNEKLSAFLGEEQVAKNTGKREVGFLAQDVEKLAQDLNFDFSGIKTPEDDNDIYGLRYASFVVPLVKAVQEQQSQIEDLKREVQELKHLKDELAEIKALLKSTK</sequence>
<dbReference type="SUPFAM" id="SSF101967">
    <property type="entry name" value="Adhesin YadA, collagen-binding domain"/>
    <property type="match status" value="1"/>
</dbReference>
<evidence type="ECO:0000256" key="2">
    <source>
        <dbReference type="SAM" id="MobiDB-lite"/>
    </source>
</evidence>
<evidence type="ECO:0000259" key="4">
    <source>
        <dbReference type="PROSITE" id="PS51688"/>
    </source>
</evidence>
<feature type="coiled-coil region" evidence="1">
    <location>
        <begin position="540"/>
        <end position="570"/>
    </location>
</feature>
<dbReference type="Proteomes" id="UP000281985">
    <property type="component" value="Unassembled WGS sequence"/>
</dbReference>
<dbReference type="GO" id="GO:0019867">
    <property type="term" value="C:outer membrane"/>
    <property type="evidence" value="ECO:0007669"/>
    <property type="project" value="InterPro"/>
</dbReference>
<organism evidence="5 6">
    <name type="scientific">Dokdonia sinensis</name>
    <dbReference type="NCBI Taxonomy" id="2479847"/>
    <lineage>
        <taxon>Bacteria</taxon>
        <taxon>Pseudomonadati</taxon>
        <taxon>Bacteroidota</taxon>
        <taxon>Flavobacteriia</taxon>
        <taxon>Flavobacteriales</taxon>
        <taxon>Flavobacteriaceae</taxon>
        <taxon>Dokdonia</taxon>
    </lineage>
</organism>
<keyword evidence="6" id="KW-1185">Reference proteome</keyword>
<dbReference type="InterPro" id="IPR030392">
    <property type="entry name" value="S74_ICA"/>
</dbReference>
<evidence type="ECO:0000313" key="6">
    <source>
        <dbReference type="Proteomes" id="UP000281985"/>
    </source>
</evidence>
<dbReference type="PROSITE" id="PS51688">
    <property type="entry name" value="ICA"/>
    <property type="match status" value="1"/>
</dbReference>
<dbReference type="OrthoDB" id="1488700at2"/>
<name>A0A3M0G637_9FLAO</name>
<keyword evidence="1" id="KW-0175">Coiled coil</keyword>
<dbReference type="EMBL" id="REFV01000006">
    <property type="protein sequence ID" value="RMB59557.1"/>
    <property type="molecule type" value="Genomic_DNA"/>
</dbReference>
<feature type="region of interest" description="Disordered" evidence="2">
    <location>
        <begin position="213"/>
        <end position="272"/>
    </location>
</feature>
<feature type="signal peptide" evidence="3">
    <location>
        <begin position="1"/>
        <end position="18"/>
    </location>
</feature>
<feature type="compositionally biased region" description="Low complexity" evidence="2">
    <location>
        <begin position="245"/>
        <end position="267"/>
    </location>
</feature>
<keyword evidence="3" id="KW-0732">Signal</keyword>
<dbReference type="InterPro" id="IPR008640">
    <property type="entry name" value="Adhesin_Head_dom"/>
</dbReference>
<dbReference type="Pfam" id="PF13884">
    <property type="entry name" value="Peptidase_S74"/>
    <property type="match status" value="1"/>
</dbReference>
<proteinExistence type="predicted"/>
<feature type="compositionally biased region" description="Polar residues" evidence="2">
    <location>
        <begin position="213"/>
        <end position="238"/>
    </location>
</feature>
<evidence type="ECO:0000256" key="1">
    <source>
        <dbReference type="SAM" id="Coils"/>
    </source>
</evidence>
<comment type="caution">
    <text evidence="5">The sequence shown here is derived from an EMBL/GenBank/DDBJ whole genome shotgun (WGS) entry which is preliminary data.</text>
</comment>
<dbReference type="InterPro" id="IPR011049">
    <property type="entry name" value="Serralysin-like_metalloprot_C"/>
</dbReference>
<accession>A0A3M0G637</accession>
<evidence type="ECO:0000256" key="3">
    <source>
        <dbReference type="SAM" id="SignalP"/>
    </source>
</evidence>
<gene>
    <name evidence="5" type="ORF">EAX61_08205</name>
</gene>
<reference evidence="5 6" key="1">
    <citation type="submission" date="2018-10" db="EMBL/GenBank/DDBJ databases">
        <title>Dokdonia luteus sp. nov., isolated from sea water.</title>
        <authorList>
            <person name="Zhou L.Y."/>
            <person name="Du Z.J."/>
        </authorList>
    </citation>
    <scope>NUCLEOTIDE SEQUENCE [LARGE SCALE GENOMIC DNA]</scope>
    <source>
        <strain evidence="5 6">SH27</strain>
    </source>
</reference>
<feature type="domain" description="Peptidase S74" evidence="4">
    <location>
        <begin position="443"/>
        <end position="554"/>
    </location>
</feature>
<dbReference type="RefSeq" id="WP_121917195.1">
    <property type="nucleotide sequence ID" value="NZ_REFV01000006.1"/>
</dbReference>
<protein>
    <recommendedName>
        <fullName evidence="4">Peptidase S74 domain-containing protein</fullName>
    </recommendedName>
</protein>
<dbReference type="Pfam" id="PF05658">
    <property type="entry name" value="YadA_head"/>
    <property type="match status" value="2"/>
</dbReference>